<reference evidence="2 3" key="1">
    <citation type="journal article" date="2018" name="Sci. Rep.">
        <title>Comparative genomics provides insights into the lifestyle and reveals functional heterogeneity of dark septate endophytic fungi.</title>
        <authorList>
            <person name="Knapp D.G."/>
            <person name="Nemeth J.B."/>
            <person name="Barry K."/>
            <person name="Hainaut M."/>
            <person name="Henrissat B."/>
            <person name="Johnson J."/>
            <person name="Kuo A."/>
            <person name="Lim J.H.P."/>
            <person name="Lipzen A."/>
            <person name="Nolan M."/>
            <person name="Ohm R.A."/>
            <person name="Tamas L."/>
            <person name="Grigoriev I.V."/>
            <person name="Spatafora J.W."/>
            <person name="Nagy L.G."/>
            <person name="Kovacs G.M."/>
        </authorList>
    </citation>
    <scope>NUCLEOTIDE SEQUENCE [LARGE SCALE GENOMIC DNA]</scope>
    <source>
        <strain evidence="2 3">DSE2036</strain>
    </source>
</reference>
<dbReference type="STRING" id="97972.A0A2V1E7L6"/>
<evidence type="ECO:0000259" key="1">
    <source>
        <dbReference type="PROSITE" id="PS50181"/>
    </source>
</evidence>
<proteinExistence type="predicted"/>
<organism evidence="2 3">
    <name type="scientific">Periconia macrospinosa</name>
    <dbReference type="NCBI Taxonomy" id="97972"/>
    <lineage>
        <taxon>Eukaryota</taxon>
        <taxon>Fungi</taxon>
        <taxon>Dikarya</taxon>
        <taxon>Ascomycota</taxon>
        <taxon>Pezizomycotina</taxon>
        <taxon>Dothideomycetes</taxon>
        <taxon>Pleosporomycetidae</taxon>
        <taxon>Pleosporales</taxon>
        <taxon>Massarineae</taxon>
        <taxon>Periconiaceae</taxon>
        <taxon>Periconia</taxon>
    </lineage>
</organism>
<feature type="domain" description="F-box" evidence="1">
    <location>
        <begin position="83"/>
        <end position="132"/>
    </location>
</feature>
<dbReference type="InterPro" id="IPR001810">
    <property type="entry name" value="F-box_dom"/>
</dbReference>
<dbReference type="EMBL" id="KZ805315">
    <property type="protein sequence ID" value="PVI05300.1"/>
    <property type="molecule type" value="Genomic_DNA"/>
</dbReference>
<dbReference type="AlphaFoldDB" id="A0A2V1E7L6"/>
<keyword evidence="3" id="KW-1185">Reference proteome</keyword>
<protein>
    <recommendedName>
        <fullName evidence="1">F-box domain-containing protein</fullName>
    </recommendedName>
</protein>
<dbReference type="OrthoDB" id="3692147at2759"/>
<evidence type="ECO:0000313" key="2">
    <source>
        <dbReference type="EMBL" id="PVI05300.1"/>
    </source>
</evidence>
<gene>
    <name evidence="2" type="ORF">DM02DRAFT_668502</name>
</gene>
<accession>A0A2V1E7L6</accession>
<sequence>MFLIRWIQGRCHERQLIELAEPPSESSGRLYVDNQEHPLIEEADHTPTSGKGLQPEEHDAILYGLQQTMDPVIAAQVYNDRHCALLSRLPEELLLSIVEFLRDDDAAIHCLRIVSRKFLRLLNPQSVFWGRRAYLRRNGGDAFYLHDNLRLEFRKLLQRDGRCSNCRHWNNTHPDIISDDCKFQQRFRLDTSWCDQMQYCSACNCLHDSQQFSSYNQKPDSNLRVCLGHEGAVYLCEHVQITWSSIKAHISTWQQSQQARTGDWQAWLRSFKVECQDPSHDTRCTPAEAPTWPRARLCTSNLKPDIIVLNLEWEPHIRIDAITLTANGKIPASELRGVFKKFREVGPVDTLCPSHRPDHFPELACSSSQTPLGAVIHFETGECDITAQKLPPLPGISWQLDQRHGRGHNGKNLTIQPHYLKNAVSTGLPSQCLIVSYEKDVMICQTRALVIPSTKLVPTDHWLHAMDTRSYPHPQASHIRPQCRDEGCVNYYRRRRDYYTCSPSFRV</sequence>
<dbReference type="PROSITE" id="PS50181">
    <property type="entry name" value="FBOX"/>
    <property type="match status" value="1"/>
</dbReference>
<evidence type="ECO:0000313" key="3">
    <source>
        <dbReference type="Proteomes" id="UP000244855"/>
    </source>
</evidence>
<dbReference type="Proteomes" id="UP000244855">
    <property type="component" value="Unassembled WGS sequence"/>
</dbReference>
<name>A0A2V1E7L6_9PLEO</name>